<accession>A0A1B0AWV0</accession>
<keyword evidence="2" id="KW-1185">Reference proteome</keyword>
<dbReference type="VEuPathDB" id="VectorBase:GPPI011460"/>
<proteinExistence type="predicted"/>
<reference evidence="1" key="2">
    <citation type="submission" date="2020-05" db="UniProtKB">
        <authorList>
            <consortium name="EnsemblMetazoa"/>
        </authorList>
    </citation>
    <scope>IDENTIFICATION</scope>
    <source>
        <strain evidence="1">IAEA</strain>
    </source>
</reference>
<dbReference type="EMBL" id="JXJN01004952">
    <property type="status" value="NOT_ANNOTATED_CDS"/>
    <property type="molecule type" value="Genomic_DNA"/>
</dbReference>
<reference evidence="2" key="1">
    <citation type="submission" date="2015-01" db="EMBL/GenBank/DDBJ databases">
        <authorList>
            <person name="Aksoy S."/>
            <person name="Warren W."/>
            <person name="Wilson R.K."/>
        </authorList>
    </citation>
    <scope>NUCLEOTIDE SEQUENCE [LARGE SCALE GENOMIC DNA]</scope>
    <source>
        <strain evidence="2">IAEA</strain>
    </source>
</reference>
<organism evidence="1 2">
    <name type="scientific">Glossina palpalis gambiensis</name>
    <dbReference type="NCBI Taxonomy" id="67801"/>
    <lineage>
        <taxon>Eukaryota</taxon>
        <taxon>Metazoa</taxon>
        <taxon>Ecdysozoa</taxon>
        <taxon>Arthropoda</taxon>
        <taxon>Hexapoda</taxon>
        <taxon>Insecta</taxon>
        <taxon>Pterygota</taxon>
        <taxon>Neoptera</taxon>
        <taxon>Endopterygota</taxon>
        <taxon>Diptera</taxon>
        <taxon>Brachycera</taxon>
        <taxon>Muscomorpha</taxon>
        <taxon>Hippoboscoidea</taxon>
        <taxon>Glossinidae</taxon>
        <taxon>Glossina</taxon>
    </lineage>
</organism>
<dbReference type="Proteomes" id="UP000092460">
    <property type="component" value="Unassembled WGS sequence"/>
</dbReference>
<protein>
    <submittedName>
        <fullName evidence="1">Uncharacterized protein</fullName>
    </submittedName>
</protein>
<name>A0A1B0AWV0_9MUSC</name>
<evidence type="ECO:0000313" key="2">
    <source>
        <dbReference type="Proteomes" id="UP000092460"/>
    </source>
</evidence>
<evidence type="ECO:0000313" key="1">
    <source>
        <dbReference type="EnsemblMetazoa" id="GPPI011460-PA"/>
    </source>
</evidence>
<sequence length="130" mass="14870">MESHESLPPRLLKYCLKASMQFCSLPEQRRDLQGSVTPTQNKQTITFTLPCFKCYEKRSLNASSTLPRTKPSKALKAFKVTMDSPRACFSQHPRLIMLYNLVKPKVSFKADILSSLSSSLVLKERLLFRN</sequence>
<dbReference type="EnsemblMetazoa" id="GPPI011460-RA">
    <property type="protein sequence ID" value="GPPI011460-PA"/>
    <property type="gene ID" value="GPPI011460"/>
</dbReference>
<dbReference type="AlphaFoldDB" id="A0A1B0AWV0"/>